<evidence type="ECO:0000313" key="4">
    <source>
        <dbReference type="Proteomes" id="UP000199137"/>
    </source>
</evidence>
<dbReference type="AlphaFoldDB" id="A0A1I5J339"/>
<reference evidence="3 4" key="1">
    <citation type="submission" date="2016-10" db="EMBL/GenBank/DDBJ databases">
        <authorList>
            <person name="de Groot N.N."/>
        </authorList>
    </citation>
    <scope>NUCLEOTIDE SEQUENCE [LARGE SCALE GENOMIC DNA]</scope>
    <source>
        <strain evidence="3 4">DSM 44637</strain>
    </source>
</reference>
<evidence type="ECO:0000313" key="3">
    <source>
        <dbReference type="EMBL" id="SFO67033.1"/>
    </source>
</evidence>
<proteinExistence type="predicted"/>
<sequence length="155" mass="15986">MSAVHNVQEALDAAGVEGRARTLPQSTRTAAEAADALGCPVGAIANSLVFMADDAPLLVLTSGAHRVDVEALAARLGRRRIRRAKPDEVRAATGQVIGGVSPVGHPAPLETVVDEALRQYAEVWAAAGTPNAVFPTTFDELVRITKGTVVSVAAG</sequence>
<dbReference type="Pfam" id="PF04073">
    <property type="entry name" value="tRNA_edit"/>
    <property type="match status" value="1"/>
</dbReference>
<dbReference type="SUPFAM" id="SSF55826">
    <property type="entry name" value="YbaK/ProRS associated domain"/>
    <property type="match status" value="1"/>
</dbReference>
<dbReference type="Proteomes" id="UP000470404">
    <property type="component" value="Unassembled WGS sequence"/>
</dbReference>
<protein>
    <submittedName>
        <fullName evidence="3">Cys-tRNA(Pro) deacylase, prolyl-tRNA editing enzyme YbaK/EbsC</fullName>
    </submittedName>
    <submittedName>
        <fullName evidence="2">YbaK/EbsC family protein</fullName>
    </submittedName>
</protein>
<dbReference type="GO" id="GO:0002161">
    <property type="term" value="F:aminoacyl-tRNA deacylase activity"/>
    <property type="evidence" value="ECO:0007669"/>
    <property type="project" value="InterPro"/>
</dbReference>
<organism evidence="3 4">
    <name type="scientific">Amycolatopsis rubida</name>
    <dbReference type="NCBI Taxonomy" id="112413"/>
    <lineage>
        <taxon>Bacteria</taxon>
        <taxon>Bacillati</taxon>
        <taxon>Actinomycetota</taxon>
        <taxon>Actinomycetes</taxon>
        <taxon>Pseudonocardiales</taxon>
        <taxon>Pseudonocardiaceae</taxon>
        <taxon>Amycolatopsis</taxon>
    </lineage>
</organism>
<feature type="domain" description="YbaK/aminoacyl-tRNA synthetase-associated" evidence="1">
    <location>
        <begin position="26"/>
        <end position="143"/>
    </location>
</feature>
<name>A0A1I5J339_9PSEU</name>
<dbReference type="InterPro" id="IPR036754">
    <property type="entry name" value="YbaK/aa-tRNA-synt-asso_dom_sf"/>
</dbReference>
<evidence type="ECO:0000313" key="5">
    <source>
        <dbReference type="Proteomes" id="UP000470404"/>
    </source>
</evidence>
<dbReference type="PANTHER" id="PTHR30411">
    <property type="entry name" value="CYTOPLASMIC PROTEIN"/>
    <property type="match status" value="1"/>
</dbReference>
<dbReference type="EMBL" id="FOWC01000002">
    <property type="protein sequence ID" value="SFO67033.1"/>
    <property type="molecule type" value="Genomic_DNA"/>
</dbReference>
<dbReference type="InterPro" id="IPR007214">
    <property type="entry name" value="YbaK/aa-tRNA-synth-assoc-dom"/>
</dbReference>
<dbReference type="Gene3D" id="3.90.960.10">
    <property type="entry name" value="YbaK/aminoacyl-tRNA synthetase-associated domain"/>
    <property type="match status" value="1"/>
</dbReference>
<gene>
    <name evidence="2" type="ORF">G3I59_46110</name>
    <name evidence="3" type="ORF">SAMN05421854_102882</name>
</gene>
<accession>A0A1I5J339</accession>
<reference evidence="2 5" key="2">
    <citation type="submission" date="2020-01" db="EMBL/GenBank/DDBJ databases">
        <title>Insect and environment-associated Actinomycetes.</title>
        <authorList>
            <person name="Currrie C."/>
            <person name="Chevrette M."/>
            <person name="Carlson C."/>
            <person name="Stubbendieck R."/>
            <person name="Wendt-Pienkowski E."/>
        </authorList>
    </citation>
    <scope>NUCLEOTIDE SEQUENCE [LARGE SCALE GENOMIC DNA]</scope>
    <source>
        <strain evidence="2 5">SID8386</strain>
    </source>
</reference>
<dbReference type="Proteomes" id="UP000199137">
    <property type="component" value="Unassembled WGS sequence"/>
</dbReference>
<dbReference type="PANTHER" id="PTHR30411:SF1">
    <property type="entry name" value="CYTOPLASMIC PROTEIN"/>
    <property type="match status" value="1"/>
</dbReference>
<dbReference type="OrthoDB" id="8536235at2"/>
<evidence type="ECO:0000313" key="2">
    <source>
        <dbReference type="EMBL" id="NEC62783.1"/>
    </source>
</evidence>
<evidence type="ECO:0000259" key="1">
    <source>
        <dbReference type="Pfam" id="PF04073"/>
    </source>
</evidence>
<dbReference type="STRING" id="112413.SAMN05421854_102882"/>
<dbReference type="EMBL" id="JAAGNC010000218">
    <property type="protein sequence ID" value="NEC62783.1"/>
    <property type="molecule type" value="Genomic_DNA"/>
</dbReference>
<keyword evidence="5" id="KW-1185">Reference proteome</keyword>
<dbReference type="RefSeq" id="WP_067576008.1">
    <property type="nucleotide sequence ID" value="NZ_FOWC01000002.1"/>
</dbReference>
<dbReference type="CDD" id="cd04333">
    <property type="entry name" value="ProX_deacylase"/>
    <property type="match status" value="1"/>
</dbReference>